<evidence type="ECO:0000313" key="1">
    <source>
        <dbReference type="EMBL" id="HAT4299035.1"/>
    </source>
</evidence>
<dbReference type="Proteomes" id="UP000855421">
    <property type="component" value="Unassembled WGS sequence"/>
</dbReference>
<dbReference type="RefSeq" id="WP_338909724.1">
    <property type="nucleotide sequence ID" value="NZ_CP148613.1"/>
</dbReference>
<organism evidence="1 2">
    <name type="scientific">Clostridium perfringens</name>
    <dbReference type="NCBI Taxonomy" id="1502"/>
    <lineage>
        <taxon>Bacteria</taxon>
        <taxon>Bacillati</taxon>
        <taxon>Bacillota</taxon>
        <taxon>Clostridia</taxon>
        <taxon>Eubacteriales</taxon>
        <taxon>Clostridiaceae</taxon>
        <taxon>Clostridium</taxon>
    </lineage>
</organism>
<dbReference type="EMBL" id="DACTBT010000018">
    <property type="protein sequence ID" value="HAT4299035.1"/>
    <property type="molecule type" value="Genomic_DNA"/>
</dbReference>
<name>A0AAN5NAX9_CLOPF</name>
<reference evidence="1" key="2">
    <citation type="submission" date="2020-07" db="EMBL/GenBank/DDBJ databases">
        <authorList>
            <consortium name="NCBI Pathogen Detection Project"/>
        </authorList>
    </citation>
    <scope>NUCLEOTIDE SEQUENCE</scope>
    <source>
        <strain evidence="1">C25</strain>
    </source>
</reference>
<reference evidence="1" key="1">
    <citation type="journal article" date="2018" name="Genome Biol.">
        <title>SKESA: strategic k-mer extension for scrupulous assemblies.</title>
        <authorList>
            <person name="Souvorov A."/>
            <person name="Agarwala R."/>
            <person name="Lipman D.J."/>
        </authorList>
    </citation>
    <scope>NUCLEOTIDE SEQUENCE</scope>
    <source>
        <strain evidence="1">C25</strain>
    </source>
</reference>
<gene>
    <name evidence="1" type="ORF">I9063_002420</name>
</gene>
<dbReference type="AlphaFoldDB" id="A0AAN5NAX9"/>
<evidence type="ECO:0000313" key="2">
    <source>
        <dbReference type="Proteomes" id="UP000855421"/>
    </source>
</evidence>
<accession>A0AAN5NAX9</accession>
<proteinExistence type="predicted"/>
<protein>
    <submittedName>
        <fullName evidence="1">Uncharacterized protein</fullName>
    </submittedName>
</protein>
<comment type="caution">
    <text evidence="1">The sequence shown here is derived from an EMBL/GenBank/DDBJ whole genome shotgun (WGS) entry which is preliminary data.</text>
</comment>
<sequence>MKLWRFENKNREIVRENMRDEKVLCQLEVNLNLFKDNHKALARTMERMHGYELGEITVEQAKRLSEQLKTDREIKAYVKQFSKFGNLGFTPYVVLEV</sequence>